<gene>
    <name evidence="7" type="ORF">D1Z90_17955</name>
</gene>
<feature type="domain" description="OmpA-like" evidence="6">
    <location>
        <begin position="194"/>
        <end position="309"/>
    </location>
</feature>
<dbReference type="Proteomes" id="UP000283255">
    <property type="component" value="Unassembled WGS sequence"/>
</dbReference>
<evidence type="ECO:0000256" key="5">
    <source>
        <dbReference type="SAM" id="SignalP"/>
    </source>
</evidence>
<dbReference type="PANTHER" id="PTHR30329:SF21">
    <property type="entry name" value="LIPOPROTEIN YIAD-RELATED"/>
    <property type="match status" value="1"/>
</dbReference>
<sequence length="309" mass="35201">MKIKMLRVLLLTSLLFGQAYAEEVPILLPNNSSLQFSSYHKNFDIVEIVAGAVEDVTSDDSKDLVFKAQKTIQVEGKVDAYTYDFSSEYTSVELVFKQKEYIASMGYEIVYECERVSCGSPMGWKLYLSEHIFGNQNEQYYFLARKNNKEGEVGTYLSFYINTISGSPRVDIMKVDGRFANLFKDRNEKISTEILNTGTYVIPNVFFSSSSAELNTDSKKVLKEVADFLIENKSQNFYIVGHSDSDGDQQDNLKLSQKRAKAVYAELVKVYNVQKSQLQFYGVGELQPYSENRTEVGKSRNRRVELVAN</sequence>
<evidence type="ECO:0000256" key="3">
    <source>
        <dbReference type="ARBA" id="ARBA00023237"/>
    </source>
</evidence>
<accession>A0A418YAF0</accession>
<evidence type="ECO:0000313" key="8">
    <source>
        <dbReference type="Proteomes" id="UP000283255"/>
    </source>
</evidence>
<dbReference type="PRINTS" id="PR01021">
    <property type="entry name" value="OMPADOMAIN"/>
</dbReference>
<keyword evidence="3" id="KW-0998">Cell outer membrane</keyword>
<evidence type="ECO:0000259" key="6">
    <source>
        <dbReference type="PROSITE" id="PS51123"/>
    </source>
</evidence>
<dbReference type="Gene3D" id="3.30.1330.60">
    <property type="entry name" value="OmpA-like domain"/>
    <property type="match status" value="1"/>
</dbReference>
<keyword evidence="2 4" id="KW-0472">Membrane</keyword>
<dbReference type="GO" id="GO:0009279">
    <property type="term" value="C:cell outer membrane"/>
    <property type="evidence" value="ECO:0007669"/>
    <property type="project" value="UniProtKB-SubCell"/>
</dbReference>
<reference evidence="7 8" key="2">
    <citation type="submission" date="2019-01" db="EMBL/GenBank/DDBJ databases">
        <title>Motilimonas pumilus sp. nov., isolated from the gut of sea cucumber (Apostichopus japonicus).</title>
        <authorList>
            <person name="Wang F.-Q."/>
            <person name="Ren L.-H."/>
            <person name="Lin Y.-W."/>
            <person name="Sun G.-H."/>
            <person name="Du Z.-J."/>
            <person name="Zhao J.-X."/>
            <person name="Liu X.-J."/>
            <person name="Liu L.-J."/>
        </authorList>
    </citation>
    <scope>NUCLEOTIDE SEQUENCE [LARGE SCALE GENOMIC DNA]</scope>
    <source>
        <strain evidence="7 8">PLHSC7-2</strain>
    </source>
</reference>
<dbReference type="InterPro" id="IPR006665">
    <property type="entry name" value="OmpA-like"/>
</dbReference>
<evidence type="ECO:0000256" key="2">
    <source>
        <dbReference type="ARBA" id="ARBA00023136"/>
    </source>
</evidence>
<dbReference type="InterPro" id="IPR050330">
    <property type="entry name" value="Bact_OuterMem_StrucFunc"/>
</dbReference>
<organism evidence="7 8">
    <name type="scientific">Motilimonas pumila</name>
    <dbReference type="NCBI Taxonomy" id="2303987"/>
    <lineage>
        <taxon>Bacteria</taxon>
        <taxon>Pseudomonadati</taxon>
        <taxon>Pseudomonadota</taxon>
        <taxon>Gammaproteobacteria</taxon>
        <taxon>Alteromonadales</taxon>
        <taxon>Alteromonadales genera incertae sedis</taxon>
        <taxon>Motilimonas</taxon>
    </lineage>
</organism>
<proteinExistence type="predicted"/>
<dbReference type="AlphaFoldDB" id="A0A418YAF0"/>
<comment type="caution">
    <text evidence="7">The sequence shown here is derived from an EMBL/GenBank/DDBJ whole genome shotgun (WGS) entry which is preliminary data.</text>
</comment>
<dbReference type="InterPro" id="IPR036737">
    <property type="entry name" value="OmpA-like_sf"/>
</dbReference>
<dbReference type="OrthoDB" id="9792021at2"/>
<dbReference type="Pfam" id="PF16234">
    <property type="entry name" value="DUF4892"/>
    <property type="match status" value="1"/>
</dbReference>
<dbReference type="InterPro" id="IPR032608">
    <property type="entry name" value="DUF4892"/>
</dbReference>
<keyword evidence="8" id="KW-1185">Reference proteome</keyword>
<feature type="signal peptide" evidence="5">
    <location>
        <begin position="1"/>
        <end position="21"/>
    </location>
</feature>
<evidence type="ECO:0000313" key="7">
    <source>
        <dbReference type="EMBL" id="RJG39522.1"/>
    </source>
</evidence>
<name>A0A418YAF0_9GAMM</name>
<evidence type="ECO:0000256" key="1">
    <source>
        <dbReference type="ARBA" id="ARBA00004442"/>
    </source>
</evidence>
<evidence type="ECO:0000256" key="4">
    <source>
        <dbReference type="PROSITE-ProRule" id="PRU00473"/>
    </source>
</evidence>
<feature type="chain" id="PRO_5019199217" evidence="5">
    <location>
        <begin position="22"/>
        <end position="309"/>
    </location>
</feature>
<dbReference type="CDD" id="cd07185">
    <property type="entry name" value="OmpA_C-like"/>
    <property type="match status" value="1"/>
</dbReference>
<keyword evidence="5" id="KW-0732">Signal</keyword>
<dbReference type="PROSITE" id="PS51123">
    <property type="entry name" value="OMPA_2"/>
    <property type="match status" value="1"/>
</dbReference>
<dbReference type="InterPro" id="IPR006664">
    <property type="entry name" value="OMP_bac"/>
</dbReference>
<comment type="subcellular location">
    <subcellularLocation>
        <location evidence="1">Cell outer membrane</location>
    </subcellularLocation>
</comment>
<dbReference type="PANTHER" id="PTHR30329">
    <property type="entry name" value="STATOR ELEMENT OF FLAGELLAR MOTOR COMPLEX"/>
    <property type="match status" value="1"/>
</dbReference>
<dbReference type="EMBL" id="QZCH01000033">
    <property type="protein sequence ID" value="RJG39522.1"/>
    <property type="molecule type" value="Genomic_DNA"/>
</dbReference>
<dbReference type="RefSeq" id="WP_119912178.1">
    <property type="nucleotide sequence ID" value="NZ_QZCH01000033.1"/>
</dbReference>
<dbReference type="Pfam" id="PF00691">
    <property type="entry name" value="OmpA"/>
    <property type="match status" value="1"/>
</dbReference>
<reference evidence="7 8" key="1">
    <citation type="submission" date="2018-09" db="EMBL/GenBank/DDBJ databases">
        <authorList>
            <person name="Wang F."/>
        </authorList>
    </citation>
    <scope>NUCLEOTIDE SEQUENCE [LARGE SCALE GENOMIC DNA]</scope>
    <source>
        <strain evidence="7 8">PLHSC7-2</strain>
    </source>
</reference>
<protein>
    <submittedName>
        <fullName evidence="7">DUF4892 domain-containing protein</fullName>
    </submittedName>
</protein>
<dbReference type="SUPFAM" id="SSF103088">
    <property type="entry name" value="OmpA-like"/>
    <property type="match status" value="1"/>
</dbReference>